<evidence type="ECO:0000256" key="1">
    <source>
        <dbReference type="SAM" id="MobiDB-lite"/>
    </source>
</evidence>
<accession>A0A9W8B121</accession>
<feature type="compositionally biased region" description="Basic and acidic residues" evidence="1">
    <location>
        <begin position="468"/>
        <end position="479"/>
    </location>
</feature>
<feature type="region of interest" description="Disordered" evidence="1">
    <location>
        <begin position="425"/>
        <end position="486"/>
    </location>
</feature>
<keyword evidence="4" id="KW-1185">Reference proteome</keyword>
<gene>
    <name evidence="3" type="ORF">H4R34_004158</name>
</gene>
<feature type="compositionally biased region" description="Polar residues" evidence="1">
    <location>
        <begin position="522"/>
        <end position="541"/>
    </location>
</feature>
<dbReference type="InterPro" id="IPR012388">
    <property type="entry name" value="CABLES1/2"/>
</dbReference>
<evidence type="ECO:0000313" key="3">
    <source>
        <dbReference type="EMBL" id="KAJ1975936.1"/>
    </source>
</evidence>
<evidence type="ECO:0000313" key="4">
    <source>
        <dbReference type="Proteomes" id="UP001151582"/>
    </source>
</evidence>
<dbReference type="GO" id="GO:0051726">
    <property type="term" value="P:regulation of cell cycle"/>
    <property type="evidence" value="ECO:0007669"/>
    <property type="project" value="InterPro"/>
</dbReference>
<name>A0A9W8B121_9FUNG</name>
<dbReference type="InterPro" id="IPR006671">
    <property type="entry name" value="Cyclin_N"/>
</dbReference>
<organism evidence="3 4">
    <name type="scientific">Dimargaris verticillata</name>
    <dbReference type="NCBI Taxonomy" id="2761393"/>
    <lineage>
        <taxon>Eukaryota</taxon>
        <taxon>Fungi</taxon>
        <taxon>Fungi incertae sedis</taxon>
        <taxon>Zoopagomycota</taxon>
        <taxon>Kickxellomycotina</taxon>
        <taxon>Dimargaritomycetes</taxon>
        <taxon>Dimargaritales</taxon>
        <taxon>Dimargaritaceae</taxon>
        <taxon>Dimargaris</taxon>
    </lineage>
</organism>
<comment type="caution">
    <text evidence="3">The sequence shown here is derived from an EMBL/GenBank/DDBJ whole genome shotgun (WGS) entry which is preliminary data.</text>
</comment>
<proteinExistence type="predicted"/>
<feature type="region of interest" description="Disordered" evidence="1">
    <location>
        <begin position="332"/>
        <end position="355"/>
    </location>
</feature>
<protein>
    <recommendedName>
        <fullName evidence="2">Cyclin N-terminal domain-containing protein</fullName>
    </recommendedName>
</protein>
<feature type="compositionally biased region" description="Basic and acidic residues" evidence="1">
    <location>
        <begin position="498"/>
        <end position="517"/>
    </location>
</feature>
<dbReference type="Gene3D" id="1.10.472.10">
    <property type="entry name" value="Cyclin-like"/>
    <property type="match status" value="1"/>
</dbReference>
<dbReference type="CDD" id="cd20556">
    <property type="entry name" value="CYCLIN_CABLES"/>
    <property type="match status" value="1"/>
</dbReference>
<dbReference type="EMBL" id="JANBQB010000478">
    <property type="protein sequence ID" value="KAJ1975936.1"/>
    <property type="molecule type" value="Genomic_DNA"/>
</dbReference>
<feature type="region of interest" description="Disordered" evidence="1">
    <location>
        <begin position="24"/>
        <end position="49"/>
    </location>
</feature>
<feature type="compositionally biased region" description="Low complexity" evidence="1">
    <location>
        <begin position="441"/>
        <end position="450"/>
    </location>
</feature>
<dbReference type="PANTHER" id="PTHR22896">
    <property type="entry name" value="CDK5 AND ABL1 ENZYME SUBSTRATE 1"/>
    <property type="match status" value="1"/>
</dbReference>
<dbReference type="OrthoDB" id="5353095at2759"/>
<feature type="compositionally biased region" description="Polar residues" evidence="1">
    <location>
        <begin position="574"/>
        <end position="596"/>
    </location>
</feature>
<feature type="region of interest" description="Disordered" evidence="1">
    <location>
        <begin position="498"/>
        <end position="597"/>
    </location>
</feature>
<dbReference type="PANTHER" id="PTHR22896:SF0">
    <property type="entry name" value="CYCLIN N-TERMINAL DOMAIN-CONTAINING PROTEIN"/>
    <property type="match status" value="1"/>
</dbReference>
<dbReference type="AlphaFoldDB" id="A0A9W8B121"/>
<dbReference type="Proteomes" id="UP001151582">
    <property type="component" value="Unassembled WGS sequence"/>
</dbReference>
<sequence>MASPHQQPPSTASYQERAVQFLTGIRLDAPPSDGSIAEPAAPKEPDKQRARLQAFEQRRLTVHGEPSNASLYHNKSHHDTHASVATKAMASTSFIHFAGEHYQLNSAERQRLQEIGVKYGQEQAAIALKESLVNLGQGFKTRGRIHKAPTTSFSVNDILAHAWLDLEPNVEEPSHGPLGDPLGLSGLPDPFIVDGPPTEPNRFGSLPAATLDQLQTSIPPLAAPAPAPEATDAACLEVNPQPSEATSFHSVVDTSSATGNVVKQLTTSFSWTRLKSLLTPRRSNVRHRVKSDQAPNDRTDYANEAQNALHISPRLARNAVGNYDPVPASPSGGYTAATMPGSRATGTRDGRDRRTRSYRQWLYPSGSLRVLDRATDRDMGHPRKLSIGGLGEMCLLPDCQECQSPLPGLYYFKGMAKRQSIASEKDWGAEEVEDGEGAGAGQALSLSSSSDSDDSLIVKAARSLVRSPDTERHGMEPKHIMAKPSLRMKDAGDLYFDGKLDHRTTEGHPPDHDESCHHHLHSQTGTTPHKPSLSRQYSVSYTEAPPAPTPPSPGQLGAEPSYNPNYLDDPDIQASGSRGSQNATVGQPTTASNNLSGFVGSIIPHNKPSELKRELNELFRQKHGAHVDPSITLSKIRNLKLRLIQCAQQADSELSSVAKAFVYLEKLILSRRVVKENRRCIAGVCLLLAVKVNEPHGEPITQVLNAIQKVLGISSEVILQHEFTVYADLHFAVYIPINEMMPHLRRILDTVGYHSLNDYIGNDVDFYLK</sequence>
<dbReference type="Pfam" id="PF00134">
    <property type="entry name" value="Cyclin_N"/>
    <property type="match status" value="1"/>
</dbReference>
<reference evidence="3" key="1">
    <citation type="submission" date="2022-07" db="EMBL/GenBank/DDBJ databases">
        <title>Phylogenomic reconstructions and comparative analyses of Kickxellomycotina fungi.</title>
        <authorList>
            <person name="Reynolds N.K."/>
            <person name="Stajich J.E."/>
            <person name="Barry K."/>
            <person name="Grigoriev I.V."/>
            <person name="Crous P."/>
            <person name="Smith M.E."/>
        </authorList>
    </citation>
    <scope>NUCLEOTIDE SEQUENCE</scope>
    <source>
        <strain evidence="3">RSA 567</strain>
    </source>
</reference>
<dbReference type="SUPFAM" id="SSF47954">
    <property type="entry name" value="Cyclin-like"/>
    <property type="match status" value="1"/>
</dbReference>
<dbReference type="InterPro" id="IPR036915">
    <property type="entry name" value="Cyclin-like_sf"/>
</dbReference>
<feature type="domain" description="Cyclin N-terminal" evidence="2">
    <location>
        <begin position="617"/>
        <end position="732"/>
    </location>
</feature>
<evidence type="ECO:0000259" key="2">
    <source>
        <dbReference type="Pfam" id="PF00134"/>
    </source>
</evidence>